<keyword evidence="2" id="KW-1185">Reference proteome</keyword>
<accession>A0ACB5TTZ3</accession>
<sequence>MNLYISTLLLLISHALFLESVVSESNAESSSPKGNINAKDTNKIEPLDLDYAIPNLDPLNIKENPIQLQKRGKNNIKAATTTSSSDSSSESQSQSSHSSSKTSSSAAPQLQDWDPIAATISAAQNQQPVFYTFPIDYNATGTIQSYEILIFLSASICTQPQYYDDSEDYYNGLNLYWTFNNTETDVIRPMKT</sequence>
<protein>
    <submittedName>
        <fullName evidence="1">Unnamed protein product</fullName>
    </submittedName>
</protein>
<proteinExistence type="predicted"/>
<evidence type="ECO:0000313" key="1">
    <source>
        <dbReference type="EMBL" id="GME95267.1"/>
    </source>
</evidence>
<dbReference type="Proteomes" id="UP001165064">
    <property type="component" value="Unassembled WGS sequence"/>
</dbReference>
<comment type="caution">
    <text evidence="1">The sequence shown here is derived from an EMBL/GenBank/DDBJ whole genome shotgun (WGS) entry which is preliminary data.</text>
</comment>
<gene>
    <name evidence="1" type="ORF">Amon02_000975000</name>
</gene>
<evidence type="ECO:0000313" key="2">
    <source>
        <dbReference type="Proteomes" id="UP001165064"/>
    </source>
</evidence>
<organism evidence="1 2">
    <name type="scientific">Ambrosiozyma monospora</name>
    <name type="common">Yeast</name>
    <name type="synonym">Endomycopsis monosporus</name>
    <dbReference type="NCBI Taxonomy" id="43982"/>
    <lineage>
        <taxon>Eukaryota</taxon>
        <taxon>Fungi</taxon>
        <taxon>Dikarya</taxon>
        <taxon>Ascomycota</taxon>
        <taxon>Saccharomycotina</taxon>
        <taxon>Pichiomycetes</taxon>
        <taxon>Pichiales</taxon>
        <taxon>Pichiaceae</taxon>
        <taxon>Ambrosiozyma</taxon>
    </lineage>
</organism>
<reference evidence="1" key="1">
    <citation type="submission" date="2023-04" db="EMBL/GenBank/DDBJ databases">
        <title>Ambrosiozyma monospora NBRC 10751.</title>
        <authorList>
            <person name="Ichikawa N."/>
            <person name="Sato H."/>
            <person name="Tonouchi N."/>
        </authorList>
    </citation>
    <scope>NUCLEOTIDE SEQUENCE</scope>
    <source>
        <strain evidence="1">NBRC 10751</strain>
    </source>
</reference>
<dbReference type="EMBL" id="BSXS01009332">
    <property type="protein sequence ID" value="GME95267.1"/>
    <property type="molecule type" value="Genomic_DNA"/>
</dbReference>
<name>A0ACB5TTZ3_AMBMO</name>